<feature type="region of interest" description="Disordered" evidence="1">
    <location>
        <begin position="414"/>
        <end position="434"/>
    </location>
</feature>
<proteinExistence type="predicted"/>
<feature type="compositionally biased region" description="Polar residues" evidence="1">
    <location>
        <begin position="1817"/>
        <end position="1839"/>
    </location>
</feature>
<protein>
    <submittedName>
        <fullName evidence="2">Uncharacterized protein</fullName>
    </submittedName>
</protein>
<feature type="compositionally biased region" description="Low complexity" evidence="1">
    <location>
        <begin position="1072"/>
        <end position="1081"/>
    </location>
</feature>
<name>A0A2T7NAZ3_POMCA</name>
<evidence type="ECO:0000256" key="1">
    <source>
        <dbReference type="SAM" id="MobiDB-lite"/>
    </source>
</evidence>
<feature type="compositionally biased region" description="Polar residues" evidence="1">
    <location>
        <begin position="680"/>
        <end position="700"/>
    </location>
</feature>
<feature type="compositionally biased region" description="Basic and acidic residues" evidence="1">
    <location>
        <begin position="423"/>
        <end position="434"/>
    </location>
</feature>
<feature type="region of interest" description="Disordered" evidence="1">
    <location>
        <begin position="445"/>
        <end position="464"/>
    </location>
</feature>
<feature type="region of interest" description="Disordered" evidence="1">
    <location>
        <begin position="378"/>
        <end position="400"/>
    </location>
</feature>
<dbReference type="Proteomes" id="UP000245119">
    <property type="component" value="Linkage Group LG14"/>
</dbReference>
<feature type="compositionally biased region" description="Polar residues" evidence="1">
    <location>
        <begin position="1468"/>
        <end position="1501"/>
    </location>
</feature>
<feature type="compositionally biased region" description="Polar residues" evidence="1">
    <location>
        <begin position="313"/>
        <end position="341"/>
    </location>
</feature>
<organism evidence="2 3">
    <name type="scientific">Pomacea canaliculata</name>
    <name type="common">Golden apple snail</name>
    <dbReference type="NCBI Taxonomy" id="400727"/>
    <lineage>
        <taxon>Eukaryota</taxon>
        <taxon>Metazoa</taxon>
        <taxon>Spiralia</taxon>
        <taxon>Lophotrochozoa</taxon>
        <taxon>Mollusca</taxon>
        <taxon>Gastropoda</taxon>
        <taxon>Caenogastropoda</taxon>
        <taxon>Architaenioglossa</taxon>
        <taxon>Ampullarioidea</taxon>
        <taxon>Ampullariidae</taxon>
        <taxon>Pomacea</taxon>
    </lineage>
</organism>
<evidence type="ECO:0000313" key="2">
    <source>
        <dbReference type="EMBL" id="PVD18312.1"/>
    </source>
</evidence>
<dbReference type="OrthoDB" id="10690375at2759"/>
<feature type="region of interest" description="Disordered" evidence="1">
    <location>
        <begin position="1468"/>
        <end position="1506"/>
    </location>
</feature>
<feature type="region of interest" description="Disordered" evidence="1">
    <location>
        <begin position="1862"/>
        <end position="1903"/>
    </location>
</feature>
<feature type="compositionally biased region" description="Low complexity" evidence="1">
    <location>
        <begin position="378"/>
        <end position="392"/>
    </location>
</feature>
<reference evidence="2 3" key="1">
    <citation type="submission" date="2018-04" db="EMBL/GenBank/DDBJ databases">
        <title>The genome of golden apple snail Pomacea canaliculata provides insight into stress tolerance and invasive adaptation.</title>
        <authorList>
            <person name="Liu C."/>
            <person name="Liu B."/>
            <person name="Ren Y."/>
            <person name="Zhang Y."/>
            <person name="Wang H."/>
            <person name="Li S."/>
            <person name="Jiang F."/>
            <person name="Yin L."/>
            <person name="Zhang G."/>
            <person name="Qian W."/>
            <person name="Fan W."/>
        </authorList>
    </citation>
    <scope>NUCLEOTIDE SEQUENCE [LARGE SCALE GENOMIC DNA]</scope>
    <source>
        <strain evidence="2">SZHN2017</strain>
        <tissue evidence="2">Muscle</tissue>
    </source>
</reference>
<feature type="region of interest" description="Disordered" evidence="1">
    <location>
        <begin position="1164"/>
        <end position="1214"/>
    </location>
</feature>
<feature type="compositionally biased region" description="Low complexity" evidence="1">
    <location>
        <begin position="445"/>
        <end position="456"/>
    </location>
</feature>
<keyword evidence="3" id="KW-1185">Reference proteome</keyword>
<comment type="caution">
    <text evidence="2">The sequence shown here is derived from an EMBL/GenBank/DDBJ whole genome shotgun (WGS) entry which is preliminary data.</text>
</comment>
<feature type="compositionally biased region" description="Basic and acidic residues" evidence="1">
    <location>
        <begin position="1244"/>
        <end position="1258"/>
    </location>
</feature>
<feature type="region of interest" description="Disordered" evidence="1">
    <location>
        <begin position="312"/>
        <end position="360"/>
    </location>
</feature>
<accession>A0A2T7NAZ3</accession>
<feature type="compositionally biased region" description="Basic and acidic residues" evidence="1">
    <location>
        <begin position="1082"/>
        <end position="1093"/>
    </location>
</feature>
<dbReference type="EMBL" id="PZQS01000014">
    <property type="protein sequence ID" value="PVD18312.1"/>
    <property type="molecule type" value="Genomic_DNA"/>
</dbReference>
<feature type="region of interest" description="Disordered" evidence="1">
    <location>
        <begin position="1244"/>
        <end position="1277"/>
    </location>
</feature>
<feature type="region of interest" description="Disordered" evidence="1">
    <location>
        <begin position="1072"/>
        <end position="1094"/>
    </location>
</feature>
<sequence>MAIAWTVDRTEIDDSSATWHSPSYIQTNHSSEDRDGENYRYFSIKFVKEIEYDDSSSSQEDLDHECREKVRRDWSLKDGSDVKDQQSKKNEEELEVKQLAAIPDTGVTNLIEAWRQQTSHFQTMVEKNDELLEMNLHLMQEMSTIKTSNVHLQEELADVRQYVENMKRDLKQMVPTSTHLSKKYQDLAVSTSDHATCSTASTSSYETTSTSTPTTPWFTVKDPKDDDNLQKNSDIICETPKTSTSGTCTETDKERSCTAISVQKTEKQNYLNSESSHSILMRKFSNDQSSSRTSFVSAVNFDNVILNAHAESNLPSGENTAVNGGQTNPDYRLTRNQFSNDHSNRTEDFTNAFWPIGDQDETPTAEIEDVLIRSSSSSKSSSLLQSSGSHDGSLSKRESWNQITGNRSVTFLDNVTSTSKMENVPEERSKNEDVLIRSSSSLKSSSLLQSSGSHDGSLSKRESWNQITGNRSVTFLDNVTSTSKMENVPEERSNSLMHSFSRGLLERTEDLSGTIQNITAASMSSSKEICVKDSIEEISSLSKQEDKFPFHDALISSDDAHHQSETPSGASGLLNERNDYVDKDLNFDEKSSFVSVKALIQKICSDINKERVGSLAKVKAKAEENVIQHDSSIVETGLALPLSKKYVPVAQCSNTMNLAPSCLPTVGPYASVLPNKGQTTSNDLGIPNNSLQRLNTTASGKSKMPKTVSERHDIAEIPFRKADTSLRKMSLTPKAYKTEHLAHAACVQNTSSKNGNIVVENVGPMIVLTDYDKEQLMISSNISLAGRQQNMHSRETVSERHDIAEIPFRKPAADLRKTSLTPKADKTEHLAHGTCVQNTSSKNGIIVVENVGPMIVVRDCDKEQLTMISSNISVAGKQQNLHSRDKTASLTSQDDNLTCQKTADKDQNRETDIDKILIENVGPIITKPHPSAYTRAQHLQEKIAPTALKEQNPSSTLEDAALIPEYLCIFFEDAVYHPEADVKVPGTLRVTRDGYDGVMEFKCSDGSLNFWQSLSDMQLLRISSPYYIMWSTYQRKGSSQRTFRLSFQSIESASRLQSIVSWVLRHMKLDSQNFSGSQPSSSHREDSSTDRMNRIKIPLQRVSKAGVRPAGLMSTVQADSTKAKSSRFTSPLGVSSQFSSLKCTSVETLGSVGKDVKHPTAFPFAEPDASDYQNSSLKEKMPVSSSHEKVPLGRSGSPTTAAGPSVWNSDSSCGPLPSPPRYRFMFPCTVSILQEKVKQLRFNEKRAKSASGHEKDSSQRQSAGAHPQDGYQTSNSDRLITAREDGETNSSNLDIRQRDDSLDPRNAWKRLAKTYLSSRGCSRFADLSAQLLYASRIRNLQLATASRPATAPYQRTDSNPRSNGLLRTELSSQGLGTPDAKEVAGFSSSYICIFACHARLVRLDPRGIRCDNKMLHPSVEFVEVQILNLNEPGVYKVVMLSGARVCASHFISKSMILQSLGRSSLSAQKSRSLQETQRDGSVQGSVTRELNPSSSASQQQGKLDVKDRYKSGSRFAAVVEALRSSKATTTTTQEVTPGGSKLTLGSLGPGWIYTALDMSSKPLHMQCFVLVFPTQKLAIQFKAVFNRCREEVQQASDSILVALSTYGRRKTQENANWSCMHSDAGEGAAELMTSSEILKDCQRAVFHAGERQRSPRQRKELILEHSNDAAAHRRQDLTGLEVIVGGVAAQSLVNPSFDAWRHSIGGAVGTEDVVFCEESDLDIATYRRETWRKDAERCHNSSEHRVSSLRNCSCNCMNANDGEEATPFADLDNERSSQSFTTAVRVPPITGDSVELHDTMDTMRCSSYEENALKIPGSTSAESTAAHTGTAHKASSGNSPRWKDQEETLAFRAYISKKRRRVDKRRARKLCGSHVRQSEPSDLAQRRQSRRIVWPSRGLKKAG</sequence>
<feature type="compositionally biased region" description="Basic and acidic residues" evidence="1">
    <location>
        <begin position="1177"/>
        <end position="1191"/>
    </location>
</feature>
<feature type="compositionally biased region" description="Polar residues" evidence="1">
    <location>
        <begin position="1196"/>
        <end position="1212"/>
    </location>
</feature>
<feature type="region of interest" description="Disordered" evidence="1">
    <location>
        <begin position="1815"/>
        <end position="1843"/>
    </location>
</feature>
<gene>
    <name evidence="2" type="ORF">C0Q70_20861</name>
</gene>
<feature type="compositionally biased region" description="Basic residues" evidence="1">
    <location>
        <begin position="1862"/>
        <end position="1871"/>
    </location>
</feature>
<feature type="region of interest" description="Disordered" evidence="1">
    <location>
        <begin position="680"/>
        <end position="709"/>
    </location>
</feature>
<evidence type="ECO:0000313" key="3">
    <source>
        <dbReference type="Proteomes" id="UP000245119"/>
    </source>
</evidence>